<organism evidence="2 3">
    <name type="scientific">Natribacillus halophilus</name>
    <dbReference type="NCBI Taxonomy" id="549003"/>
    <lineage>
        <taxon>Bacteria</taxon>
        <taxon>Bacillati</taxon>
        <taxon>Bacillota</taxon>
        <taxon>Bacilli</taxon>
        <taxon>Bacillales</taxon>
        <taxon>Bacillaceae</taxon>
        <taxon>Natribacillus</taxon>
    </lineage>
</organism>
<dbReference type="OrthoDB" id="9806902at2"/>
<dbReference type="RefSeq" id="WP_090398106.1">
    <property type="nucleotide sequence ID" value="NZ_FNEN01000006.1"/>
</dbReference>
<keyword evidence="3" id="KW-1185">Reference proteome</keyword>
<accession>A0A1G8NJS3</accession>
<evidence type="ECO:0000313" key="2">
    <source>
        <dbReference type="EMBL" id="SDI80296.1"/>
    </source>
</evidence>
<dbReference type="Pfam" id="PF12146">
    <property type="entry name" value="Hydrolase_4"/>
    <property type="match status" value="1"/>
</dbReference>
<sequence>MRIWKCENPIGVIVIVHGAGEHYGRYQWLVERLNREHFHVIAGDLPGYGRTRGKRGHIDHFNQYIDTVHQWYKEATSFELPVFLFGHSLGGLAVIRTMMEKQLPVRGVILSSPCLHLYDPPKKPLTLLGRGLHRLIPTFSMKSGIRAERLTRNEDVRRELLTDELYVHNVTVRWYQELTKAMRTSLDHAYQFPNVPLLILQAGEDYLVDKRVTHEWFNRLRIEDRAMREWRGLYHEIFNEPERDEVFRFMLYFSWQRLGRL</sequence>
<dbReference type="PANTHER" id="PTHR11614">
    <property type="entry name" value="PHOSPHOLIPASE-RELATED"/>
    <property type="match status" value="1"/>
</dbReference>
<proteinExistence type="predicted"/>
<dbReference type="InterPro" id="IPR029058">
    <property type="entry name" value="AB_hydrolase_fold"/>
</dbReference>
<dbReference type="SUPFAM" id="SSF53474">
    <property type="entry name" value="alpha/beta-Hydrolases"/>
    <property type="match status" value="1"/>
</dbReference>
<feature type="domain" description="Serine aminopeptidase S33" evidence="1">
    <location>
        <begin position="8"/>
        <end position="242"/>
    </location>
</feature>
<reference evidence="2 3" key="1">
    <citation type="submission" date="2016-10" db="EMBL/GenBank/DDBJ databases">
        <authorList>
            <person name="de Groot N.N."/>
        </authorList>
    </citation>
    <scope>NUCLEOTIDE SEQUENCE [LARGE SCALE GENOMIC DNA]</scope>
    <source>
        <strain evidence="2 3">DSM 21771</strain>
    </source>
</reference>
<dbReference type="AlphaFoldDB" id="A0A1G8NJS3"/>
<dbReference type="Gene3D" id="3.40.50.1820">
    <property type="entry name" value="alpha/beta hydrolase"/>
    <property type="match status" value="1"/>
</dbReference>
<name>A0A1G8NJS3_9BACI</name>
<dbReference type="InterPro" id="IPR051044">
    <property type="entry name" value="MAG_DAG_Lipase"/>
</dbReference>
<gene>
    <name evidence="2" type="ORF">SAMN04488123_106113</name>
</gene>
<dbReference type="InterPro" id="IPR022742">
    <property type="entry name" value="Hydrolase_4"/>
</dbReference>
<evidence type="ECO:0000313" key="3">
    <source>
        <dbReference type="Proteomes" id="UP000198853"/>
    </source>
</evidence>
<protein>
    <submittedName>
        <fullName evidence="2">Lysophospholipase</fullName>
    </submittedName>
</protein>
<evidence type="ECO:0000259" key="1">
    <source>
        <dbReference type="Pfam" id="PF12146"/>
    </source>
</evidence>
<dbReference type="EMBL" id="FNEN01000006">
    <property type="protein sequence ID" value="SDI80296.1"/>
    <property type="molecule type" value="Genomic_DNA"/>
</dbReference>
<dbReference type="Proteomes" id="UP000198853">
    <property type="component" value="Unassembled WGS sequence"/>
</dbReference>